<evidence type="ECO:0000313" key="2">
    <source>
        <dbReference type="Proteomes" id="UP000680045"/>
    </source>
</evidence>
<accession>A0A941FP21</accession>
<evidence type="ECO:0000313" key="1">
    <source>
        <dbReference type="EMBL" id="MBR8645040.1"/>
    </source>
</evidence>
<organism evidence="1 2">
    <name type="scientific">Peribacillus frigoritolerans</name>
    <dbReference type="NCBI Taxonomy" id="450367"/>
    <lineage>
        <taxon>Bacteria</taxon>
        <taxon>Bacillati</taxon>
        <taxon>Bacillota</taxon>
        <taxon>Bacilli</taxon>
        <taxon>Bacillales</taxon>
        <taxon>Bacillaceae</taxon>
        <taxon>Peribacillus</taxon>
    </lineage>
</organism>
<protein>
    <submittedName>
        <fullName evidence="1">Uncharacterized protein</fullName>
    </submittedName>
</protein>
<dbReference type="EMBL" id="JAGTPW010000023">
    <property type="protein sequence ID" value="MBR8645040.1"/>
    <property type="molecule type" value="Genomic_DNA"/>
</dbReference>
<dbReference type="Proteomes" id="UP000680045">
    <property type="component" value="Unassembled WGS sequence"/>
</dbReference>
<proteinExistence type="predicted"/>
<name>A0A941FP21_9BACI</name>
<comment type="caution">
    <text evidence="1">The sequence shown here is derived from an EMBL/GenBank/DDBJ whole genome shotgun (WGS) entry which is preliminary data.</text>
</comment>
<gene>
    <name evidence="1" type="ORF">KEH51_14525</name>
</gene>
<reference evidence="1" key="1">
    <citation type="submission" date="2021-04" db="EMBL/GenBank/DDBJ databases">
        <title>Whole genome sequencing of Enterococci isolates from hospitalized patients.</title>
        <authorList>
            <person name="Ogoti B.M."/>
            <person name="Onyambu F.G."/>
        </authorList>
    </citation>
    <scope>NUCLEOTIDE SEQUENCE</scope>
    <source>
        <strain evidence="1">242</strain>
    </source>
</reference>
<sequence>MMNEEKIRERSFDADKYMTSVMAGFDVYDYRKSVINLILKAEIPTSFFEMIQLKTTFLYFKRRKS</sequence>
<dbReference type="AlphaFoldDB" id="A0A941FP21"/>